<name>A0ABP7V806_9BACI</name>
<dbReference type="Pfam" id="PF01899">
    <property type="entry name" value="MNHE"/>
    <property type="match status" value="1"/>
</dbReference>
<dbReference type="PANTHER" id="PTHR34584">
    <property type="entry name" value="NA(+)/H(+) ANTIPORTER SUBUNIT E1"/>
    <property type="match status" value="1"/>
</dbReference>
<keyword evidence="3" id="KW-0050">Antiport</keyword>
<keyword evidence="7 8" id="KW-0472">Membrane</keyword>
<comment type="subcellular location">
    <subcellularLocation>
        <location evidence="1">Cell membrane</location>
        <topology evidence="1">Multi-pass membrane protein</topology>
    </subcellularLocation>
</comment>
<reference evidence="10" key="1">
    <citation type="journal article" date="2019" name="Int. J. Syst. Evol. Microbiol.">
        <title>The Global Catalogue of Microorganisms (GCM) 10K type strain sequencing project: providing services to taxonomists for standard genome sequencing and annotation.</title>
        <authorList>
            <consortium name="The Broad Institute Genomics Platform"/>
            <consortium name="The Broad Institute Genome Sequencing Center for Infectious Disease"/>
            <person name="Wu L."/>
            <person name="Ma J."/>
        </authorList>
    </citation>
    <scope>NUCLEOTIDE SEQUENCE [LARGE SCALE GENOMIC DNA]</scope>
    <source>
        <strain evidence="10">JCM 17250</strain>
    </source>
</reference>
<organism evidence="9 10">
    <name type="scientific">Amphibacillus indicireducens</name>
    <dbReference type="NCBI Taxonomy" id="1076330"/>
    <lineage>
        <taxon>Bacteria</taxon>
        <taxon>Bacillati</taxon>
        <taxon>Bacillota</taxon>
        <taxon>Bacilli</taxon>
        <taxon>Bacillales</taxon>
        <taxon>Bacillaceae</taxon>
        <taxon>Amphibacillus</taxon>
    </lineage>
</organism>
<keyword evidence="6 8" id="KW-1133">Transmembrane helix</keyword>
<accession>A0ABP7V806</accession>
<feature type="transmembrane region" description="Helical" evidence="8">
    <location>
        <begin position="32"/>
        <end position="52"/>
    </location>
</feature>
<keyword evidence="10" id="KW-1185">Reference proteome</keyword>
<dbReference type="InterPro" id="IPR002758">
    <property type="entry name" value="Cation_antiport_E"/>
</dbReference>
<proteinExistence type="inferred from homology"/>
<evidence type="ECO:0000313" key="9">
    <source>
        <dbReference type="EMBL" id="GAA4060655.1"/>
    </source>
</evidence>
<evidence type="ECO:0000256" key="5">
    <source>
        <dbReference type="ARBA" id="ARBA00022692"/>
    </source>
</evidence>
<keyword evidence="3" id="KW-0813">Transport</keyword>
<dbReference type="Proteomes" id="UP001501734">
    <property type="component" value="Unassembled WGS sequence"/>
</dbReference>
<evidence type="ECO:0000256" key="3">
    <source>
        <dbReference type="ARBA" id="ARBA00022449"/>
    </source>
</evidence>
<comment type="caution">
    <text evidence="9">The sequence shown here is derived from an EMBL/GenBank/DDBJ whole genome shotgun (WGS) entry which is preliminary data.</text>
</comment>
<sequence>MLVGSVGVIVILYLNKDIIFTERDGGPITLRFLWDFLVLIAILIIEIIKANIDVAKVVLKRDMPINPIFVTTPVNPKKDFNQVLYGNLITLTPGTLTVDMTEDGYFVHALNGNFGEGMEGSTLEVQVLKLEEKK</sequence>
<protein>
    <submittedName>
        <fullName evidence="9">Uncharacterized protein</fullName>
    </submittedName>
</protein>
<evidence type="ECO:0000256" key="2">
    <source>
        <dbReference type="ARBA" id="ARBA00006228"/>
    </source>
</evidence>
<evidence type="ECO:0000256" key="1">
    <source>
        <dbReference type="ARBA" id="ARBA00004651"/>
    </source>
</evidence>
<keyword evidence="5 8" id="KW-0812">Transmembrane</keyword>
<keyword evidence="4" id="KW-1003">Cell membrane</keyword>
<gene>
    <name evidence="9" type="ORF">GCM10022410_04670</name>
</gene>
<evidence type="ECO:0000256" key="6">
    <source>
        <dbReference type="ARBA" id="ARBA00022989"/>
    </source>
</evidence>
<evidence type="ECO:0000256" key="8">
    <source>
        <dbReference type="SAM" id="Phobius"/>
    </source>
</evidence>
<comment type="similarity">
    <text evidence="2">Belongs to the CPA3 antiporters (TC 2.A.63) subunit E family.</text>
</comment>
<dbReference type="PANTHER" id="PTHR34584:SF1">
    <property type="entry name" value="NA(+)_H(+) ANTIPORTER SUBUNIT E1"/>
    <property type="match status" value="1"/>
</dbReference>
<dbReference type="EMBL" id="BAABDL010000021">
    <property type="protein sequence ID" value="GAA4060655.1"/>
    <property type="molecule type" value="Genomic_DNA"/>
</dbReference>
<evidence type="ECO:0000313" key="10">
    <source>
        <dbReference type="Proteomes" id="UP001501734"/>
    </source>
</evidence>
<evidence type="ECO:0000256" key="4">
    <source>
        <dbReference type="ARBA" id="ARBA00022475"/>
    </source>
</evidence>
<evidence type="ECO:0000256" key="7">
    <source>
        <dbReference type="ARBA" id="ARBA00023136"/>
    </source>
</evidence>